<protein>
    <submittedName>
        <fullName evidence="2">Esterase-like activity of phytase family protein</fullName>
    </submittedName>
</protein>
<dbReference type="InterPro" id="IPR027372">
    <property type="entry name" value="Phytase-like_dom"/>
</dbReference>
<dbReference type="EMBL" id="WVTD01000001">
    <property type="protein sequence ID" value="MYL96692.1"/>
    <property type="molecule type" value="Genomic_DNA"/>
</dbReference>
<gene>
    <name evidence="2" type="ORF">GR702_02730</name>
</gene>
<dbReference type="Proteomes" id="UP000465810">
    <property type="component" value="Unassembled WGS sequence"/>
</dbReference>
<name>A0A7X4GFA9_9SPHN</name>
<dbReference type="AlphaFoldDB" id="A0A7X4GFA9"/>
<evidence type="ECO:0000313" key="3">
    <source>
        <dbReference type="Proteomes" id="UP000465810"/>
    </source>
</evidence>
<evidence type="ECO:0000259" key="1">
    <source>
        <dbReference type="Pfam" id="PF13449"/>
    </source>
</evidence>
<dbReference type="InterPro" id="IPR011041">
    <property type="entry name" value="Quinoprot_gluc/sorb_DH_b-prop"/>
</dbReference>
<dbReference type="PIRSF" id="PIRSF031900">
    <property type="entry name" value="UCP031900"/>
    <property type="match status" value="1"/>
</dbReference>
<proteinExistence type="predicted"/>
<evidence type="ECO:0000313" key="2">
    <source>
        <dbReference type="EMBL" id="MYL96692.1"/>
    </source>
</evidence>
<dbReference type="Pfam" id="PF13449">
    <property type="entry name" value="Phytase-like"/>
    <property type="match status" value="1"/>
</dbReference>
<sequence length="316" mass="35448">MTWAHGEKPPEPIFPLNLKVKALPLPPRRETARLGAFRLERIWHLQSRSVRFGGYSALLAMPGERWVAISDSGALLRFTPPDRAGPGPGARDLKLSAKGSKDFNDVESATRDPASGQFWVGLEGRNEIIRLDRRLVMNGRARPPGMRHWGLNSGPESLVRLADGRFLTVREVQGRFLASTGNPGLLFPRDPIAGGKPVRFTIEGPHHFSVTDMAQIPDGRVLVLMRRLIWPFPMRFASRLAIGDPRLIREGGVWRIKEVARLASVLPIDNLEGMTIEPRADGRLSVWLISDDNHADYQRTLLWRLSVDPAKLPWPR</sequence>
<dbReference type="SUPFAM" id="SSF50952">
    <property type="entry name" value="Soluble quinoprotein glucose dehydrogenase"/>
    <property type="match status" value="1"/>
</dbReference>
<comment type="caution">
    <text evidence="2">The sequence shown here is derived from an EMBL/GenBank/DDBJ whole genome shotgun (WGS) entry which is preliminary data.</text>
</comment>
<reference evidence="2 3" key="1">
    <citation type="submission" date="2019-12" db="EMBL/GenBank/DDBJ databases">
        <authorList>
            <person name="Feng G."/>
            <person name="Zhu H."/>
        </authorList>
    </citation>
    <scope>NUCLEOTIDE SEQUENCE [LARGE SCALE GENOMIC DNA]</scope>
    <source>
        <strain evidence="2 3">FGD1</strain>
    </source>
</reference>
<feature type="domain" description="Phytase-like" evidence="1">
    <location>
        <begin position="51"/>
        <end position="294"/>
    </location>
</feature>
<dbReference type="InterPro" id="IPR014567">
    <property type="entry name" value="UCP031900"/>
</dbReference>
<organism evidence="2 3">
    <name type="scientific">Novosphingobium silvae</name>
    <dbReference type="NCBI Taxonomy" id="2692619"/>
    <lineage>
        <taxon>Bacteria</taxon>
        <taxon>Pseudomonadati</taxon>
        <taxon>Pseudomonadota</taxon>
        <taxon>Alphaproteobacteria</taxon>
        <taxon>Sphingomonadales</taxon>
        <taxon>Sphingomonadaceae</taxon>
        <taxon>Novosphingobium</taxon>
    </lineage>
</organism>
<accession>A0A7X4GFA9</accession>
<keyword evidence="3" id="KW-1185">Reference proteome</keyword>